<evidence type="ECO:0000313" key="1">
    <source>
        <dbReference type="EMBL" id="SLN22933.1"/>
    </source>
</evidence>
<proteinExistence type="predicted"/>
<keyword evidence="2" id="KW-1185">Reference proteome</keyword>
<dbReference type="Gene3D" id="1.10.357.10">
    <property type="entry name" value="Tetracycline Repressor, domain 2"/>
    <property type="match status" value="1"/>
</dbReference>
<name>A0A1X6YIT8_9RHOB</name>
<dbReference type="AlphaFoldDB" id="A0A1X6YIT8"/>
<dbReference type="EMBL" id="FWFX01000002">
    <property type="protein sequence ID" value="SLN22933.1"/>
    <property type="molecule type" value="Genomic_DNA"/>
</dbReference>
<accession>A0A1X6YIT8</accession>
<dbReference type="Proteomes" id="UP000193061">
    <property type="component" value="Unassembled WGS sequence"/>
</dbReference>
<sequence length="129" mass="14927">MQQNKQHRLGVEDWLEAGLAALISDGPDLLKAEPLARRIGTTKGSFYLHFKDVHAFHERLLSYWTERTICPVQDISKNPVSELRDYLQSLVERTSDADDAIRSWGQANPYAKLRFRKWTRPASNNRKDC</sequence>
<dbReference type="SUPFAM" id="SSF46689">
    <property type="entry name" value="Homeodomain-like"/>
    <property type="match status" value="1"/>
</dbReference>
<dbReference type="InterPro" id="IPR009057">
    <property type="entry name" value="Homeodomain-like_sf"/>
</dbReference>
<gene>
    <name evidence="1" type="ORF">ROA7450_00893</name>
</gene>
<dbReference type="OrthoDB" id="3218408at2"/>
<dbReference type="RefSeq" id="WP_085804431.1">
    <property type="nucleotide sequence ID" value="NZ_FWFX01000002.1"/>
</dbReference>
<protein>
    <submittedName>
        <fullName evidence="1">Uncharacterized protein</fullName>
    </submittedName>
</protein>
<organism evidence="1 2">
    <name type="scientific">Roseovarius albus</name>
    <dbReference type="NCBI Taxonomy" id="1247867"/>
    <lineage>
        <taxon>Bacteria</taxon>
        <taxon>Pseudomonadati</taxon>
        <taxon>Pseudomonadota</taxon>
        <taxon>Alphaproteobacteria</taxon>
        <taxon>Rhodobacterales</taxon>
        <taxon>Roseobacteraceae</taxon>
        <taxon>Roseovarius</taxon>
    </lineage>
</organism>
<evidence type="ECO:0000313" key="2">
    <source>
        <dbReference type="Proteomes" id="UP000193061"/>
    </source>
</evidence>
<reference evidence="1 2" key="1">
    <citation type="submission" date="2017-03" db="EMBL/GenBank/DDBJ databases">
        <authorList>
            <person name="Afonso C.L."/>
            <person name="Miller P.J."/>
            <person name="Scott M.A."/>
            <person name="Spackman E."/>
            <person name="Goraichik I."/>
            <person name="Dimitrov K.M."/>
            <person name="Suarez D.L."/>
            <person name="Swayne D.E."/>
        </authorList>
    </citation>
    <scope>NUCLEOTIDE SEQUENCE [LARGE SCALE GENOMIC DNA]</scope>
    <source>
        <strain evidence="1 2">CECT 7450</strain>
    </source>
</reference>